<feature type="compositionally biased region" description="Basic and acidic residues" evidence="1">
    <location>
        <begin position="163"/>
        <end position="178"/>
    </location>
</feature>
<keyword evidence="4" id="KW-1185">Reference proteome</keyword>
<dbReference type="STRING" id="1390249.BHU72_11365"/>
<keyword evidence="2" id="KW-0472">Membrane</keyword>
<dbReference type="InterPro" id="IPR010897">
    <property type="entry name" value="Spore_II_P"/>
</dbReference>
<sequence>MPIKRRNFRSMTVNLSGFDIKKQIITIAISIVFILVLVGITFTSVESLTSEANEQSRVEQLVSKIRTATYKQILQHEMKVLNATETSTHSNRTTYEFGAFLSKLFTGIEIYNLQSILHQEVPGYSVMAMELIGDRNQLDIYAPPVETPPPDNLFSNEKEDNEDQKPEPPKKPKQEPTKPKVNYTEKPPVLIYHTHNREAFLPELKNIKKANEAYHPTNNITLVGKHLAENLEKLGVPTILSSKDYWVDLPPGEYWKSYVHSKKEVEAILKQHKYIPFILDIHRDSALRARTTVTHSGKDYAAVWFIIGQINPTWQYNYQFAATIEGRLEAKVPGISRGIWAKKSGQYNQDISHNSVLIEIGGVDNNFEEANRTAEVLAKIIADLYEDMVIQGQ</sequence>
<protein>
    <recommendedName>
        <fullName evidence="5">Stage II sporulation protein P</fullName>
    </recommendedName>
</protein>
<evidence type="ECO:0000256" key="2">
    <source>
        <dbReference type="SAM" id="Phobius"/>
    </source>
</evidence>
<reference evidence="3 4" key="1">
    <citation type="submission" date="2016-09" db="EMBL/GenBank/DDBJ databases">
        <title>Desulfuribacillus arsenicus sp. nov., an obligately anaerobic, dissimilatory arsenic- and antimonate-reducing bacterium isolated from anoxic sediments.</title>
        <authorList>
            <person name="Abin C.A."/>
            <person name="Hollibaugh J.T."/>
        </authorList>
    </citation>
    <scope>NUCLEOTIDE SEQUENCE [LARGE SCALE GENOMIC DNA]</scope>
    <source>
        <strain evidence="3 4">MLFW-2</strain>
    </source>
</reference>
<evidence type="ECO:0000313" key="3">
    <source>
        <dbReference type="EMBL" id="OEH86132.1"/>
    </source>
</evidence>
<dbReference type="SUPFAM" id="SSF53187">
    <property type="entry name" value="Zn-dependent exopeptidases"/>
    <property type="match status" value="1"/>
</dbReference>
<gene>
    <name evidence="3" type="ORF">BHU72_11365</name>
</gene>
<dbReference type="EMBL" id="MJAT01000006">
    <property type="protein sequence ID" value="OEH86132.1"/>
    <property type="molecule type" value="Genomic_DNA"/>
</dbReference>
<organism evidence="3 4">
    <name type="scientific">Desulfuribacillus stibiiarsenatis</name>
    <dbReference type="NCBI Taxonomy" id="1390249"/>
    <lineage>
        <taxon>Bacteria</taxon>
        <taxon>Bacillati</taxon>
        <taxon>Bacillota</taxon>
        <taxon>Desulfuribacillia</taxon>
        <taxon>Desulfuribacillales</taxon>
        <taxon>Desulfuribacillaceae</taxon>
        <taxon>Desulfuribacillus</taxon>
    </lineage>
</organism>
<name>A0A1E5L7J4_9FIRM</name>
<accession>A0A1E5L7J4</accession>
<dbReference type="OrthoDB" id="1633470at2"/>
<feature type="transmembrane region" description="Helical" evidence="2">
    <location>
        <begin position="24"/>
        <end position="45"/>
    </location>
</feature>
<evidence type="ECO:0008006" key="5">
    <source>
        <dbReference type="Google" id="ProtNLM"/>
    </source>
</evidence>
<dbReference type="Proteomes" id="UP000095255">
    <property type="component" value="Unassembled WGS sequence"/>
</dbReference>
<evidence type="ECO:0000256" key="1">
    <source>
        <dbReference type="SAM" id="MobiDB-lite"/>
    </source>
</evidence>
<dbReference type="RefSeq" id="WP_069701361.1">
    <property type="nucleotide sequence ID" value="NZ_MJAT01000006.1"/>
</dbReference>
<keyword evidence="2" id="KW-0812">Transmembrane</keyword>
<evidence type="ECO:0000313" key="4">
    <source>
        <dbReference type="Proteomes" id="UP000095255"/>
    </source>
</evidence>
<dbReference type="NCBIfam" id="TIGR02867">
    <property type="entry name" value="spore_II_P"/>
    <property type="match status" value="1"/>
</dbReference>
<dbReference type="AlphaFoldDB" id="A0A1E5L7J4"/>
<keyword evidence="2" id="KW-1133">Transmembrane helix</keyword>
<feature type="region of interest" description="Disordered" evidence="1">
    <location>
        <begin position="140"/>
        <end position="183"/>
    </location>
</feature>
<proteinExistence type="predicted"/>
<comment type="caution">
    <text evidence="3">The sequence shown here is derived from an EMBL/GenBank/DDBJ whole genome shotgun (WGS) entry which is preliminary data.</text>
</comment>
<dbReference type="Pfam" id="PF07454">
    <property type="entry name" value="SpoIIP"/>
    <property type="match status" value="1"/>
</dbReference>